<feature type="domain" description="Hexokinase C-terminal" evidence="14">
    <location>
        <begin position="225"/>
        <end position="460"/>
    </location>
</feature>
<dbReference type="Gene3D" id="3.40.367.20">
    <property type="match status" value="2"/>
</dbReference>
<dbReference type="GO" id="GO:0005829">
    <property type="term" value="C:cytosol"/>
    <property type="evidence" value="ECO:0007669"/>
    <property type="project" value="TreeGrafter"/>
</dbReference>
<evidence type="ECO:0000256" key="7">
    <source>
        <dbReference type="ARBA" id="ARBA00022777"/>
    </source>
</evidence>
<dbReference type="PANTHER" id="PTHR19443">
    <property type="entry name" value="HEXOKINASE"/>
    <property type="match status" value="1"/>
</dbReference>
<dbReference type="Ensembl" id="ENSCMIT00000046184.1">
    <property type="protein sequence ID" value="ENSCMIP00000045531.1"/>
    <property type="gene ID" value="ENSCMIG00000018771.1"/>
</dbReference>
<evidence type="ECO:0000256" key="5">
    <source>
        <dbReference type="ARBA" id="ARBA00022679"/>
    </source>
</evidence>
<reference evidence="16" key="1">
    <citation type="journal article" date="2006" name="Science">
        <title>Ancient noncoding elements conserved in the human genome.</title>
        <authorList>
            <person name="Venkatesh B."/>
            <person name="Kirkness E.F."/>
            <person name="Loh Y.H."/>
            <person name="Halpern A.L."/>
            <person name="Lee A.P."/>
            <person name="Johnson J."/>
            <person name="Dandona N."/>
            <person name="Viswanathan L.D."/>
            <person name="Tay A."/>
            <person name="Venter J.C."/>
            <person name="Strausberg R.L."/>
            <person name="Brenner S."/>
        </authorList>
    </citation>
    <scope>NUCLEOTIDE SEQUENCE [LARGE SCALE GENOMIC DNA]</scope>
</reference>
<reference evidence="15" key="4">
    <citation type="submission" date="2025-08" db="UniProtKB">
        <authorList>
            <consortium name="Ensembl"/>
        </authorList>
    </citation>
    <scope>IDENTIFICATION</scope>
</reference>
<accession>A0A4W3K279</accession>
<dbReference type="GO" id="GO:0001678">
    <property type="term" value="P:intracellular glucose homeostasis"/>
    <property type="evidence" value="ECO:0007669"/>
    <property type="project" value="InterPro"/>
</dbReference>
<comment type="similarity">
    <text evidence="3">Belongs to the hexokinase family.</text>
</comment>
<dbReference type="EC" id="2.7.1.1" evidence="4"/>
<dbReference type="SUPFAM" id="SSF53067">
    <property type="entry name" value="Actin-like ATPase domain"/>
    <property type="match status" value="4"/>
</dbReference>
<dbReference type="FunFam" id="3.40.367.20:FF:000001">
    <property type="entry name" value="Hexokinase 1"/>
    <property type="match status" value="2"/>
</dbReference>
<feature type="domain" description="Hexokinase N-terminal" evidence="13">
    <location>
        <begin position="471"/>
        <end position="668"/>
    </location>
</feature>
<keyword evidence="8" id="KW-0067">ATP-binding</keyword>
<dbReference type="PROSITE" id="PS51748">
    <property type="entry name" value="HEXOKINASE_2"/>
    <property type="match status" value="2"/>
</dbReference>
<evidence type="ECO:0000313" key="16">
    <source>
        <dbReference type="Proteomes" id="UP000314986"/>
    </source>
</evidence>
<evidence type="ECO:0000256" key="4">
    <source>
        <dbReference type="ARBA" id="ARBA00012324"/>
    </source>
</evidence>
<dbReference type="Pfam" id="PF03727">
    <property type="entry name" value="Hexokinase_2"/>
    <property type="match status" value="2"/>
</dbReference>
<dbReference type="GO" id="GO:0006096">
    <property type="term" value="P:glycolytic process"/>
    <property type="evidence" value="ECO:0007669"/>
    <property type="project" value="UniProtKB-UniPathway"/>
</dbReference>
<dbReference type="STRING" id="7868.ENSCMIP00000045531"/>
<evidence type="ECO:0000313" key="15">
    <source>
        <dbReference type="Ensembl" id="ENSCMIP00000045531.1"/>
    </source>
</evidence>
<dbReference type="UniPathway" id="UPA00242"/>
<keyword evidence="9" id="KW-0324">Glycolysis</keyword>
<dbReference type="GO" id="GO:0006006">
    <property type="term" value="P:glucose metabolic process"/>
    <property type="evidence" value="ECO:0007669"/>
    <property type="project" value="TreeGrafter"/>
</dbReference>
<evidence type="ECO:0000256" key="12">
    <source>
        <dbReference type="ARBA" id="ARBA00048160"/>
    </source>
</evidence>
<keyword evidence="7" id="KW-0418">Kinase</keyword>
<comment type="catalytic activity">
    <reaction evidence="11">
        <text>D-fructose + ATP = D-fructose 6-phosphate + ADP + H(+)</text>
        <dbReference type="Rhea" id="RHEA:16125"/>
        <dbReference type="ChEBI" id="CHEBI:15378"/>
        <dbReference type="ChEBI" id="CHEBI:30616"/>
        <dbReference type="ChEBI" id="CHEBI:37721"/>
        <dbReference type="ChEBI" id="CHEBI:61527"/>
        <dbReference type="ChEBI" id="CHEBI:456216"/>
        <dbReference type="EC" id="2.7.1.1"/>
    </reaction>
    <physiologicalReaction direction="left-to-right" evidence="11">
        <dbReference type="Rhea" id="RHEA:16126"/>
    </physiologicalReaction>
</comment>
<dbReference type="GO" id="GO:0005739">
    <property type="term" value="C:mitochondrion"/>
    <property type="evidence" value="ECO:0007669"/>
    <property type="project" value="TreeGrafter"/>
</dbReference>
<keyword evidence="6" id="KW-0547">Nucleotide-binding</keyword>
<dbReference type="OMA" id="PNCEIGM"/>
<keyword evidence="5" id="KW-0808">Transferase</keyword>
<evidence type="ECO:0000256" key="11">
    <source>
        <dbReference type="ARBA" id="ARBA00047905"/>
    </source>
</evidence>
<dbReference type="InterPro" id="IPR022673">
    <property type="entry name" value="Hexokinase_C"/>
</dbReference>
<comment type="catalytic activity">
    <reaction evidence="10">
        <text>a D-hexose + ATP = a D-hexose 6-phosphate + ADP + H(+)</text>
        <dbReference type="Rhea" id="RHEA:22740"/>
        <dbReference type="ChEBI" id="CHEBI:4194"/>
        <dbReference type="ChEBI" id="CHEBI:15378"/>
        <dbReference type="ChEBI" id="CHEBI:30616"/>
        <dbReference type="ChEBI" id="CHEBI:229467"/>
        <dbReference type="ChEBI" id="CHEBI:456216"/>
        <dbReference type="EC" id="2.7.1.1"/>
    </reaction>
    <physiologicalReaction direction="left-to-right" evidence="10">
        <dbReference type="Rhea" id="RHEA:22741"/>
    </physiologicalReaction>
</comment>
<evidence type="ECO:0000259" key="13">
    <source>
        <dbReference type="Pfam" id="PF00349"/>
    </source>
</evidence>
<evidence type="ECO:0000256" key="1">
    <source>
        <dbReference type="ARBA" id="ARBA00004888"/>
    </source>
</evidence>
<dbReference type="GO" id="GO:0004340">
    <property type="term" value="F:glucokinase activity"/>
    <property type="evidence" value="ECO:0007669"/>
    <property type="project" value="TreeGrafter"/>
</dbReference>
<comment type="pathway">
    <text evidence="2">Carbohydrate metabolism; hexose metabolism.</text>
</comment>
<dbReference type="Proteomes" id="UP000314986">
    <property type="component" value="Unassembled WGS sequence"/>
</dbReference>
<evidence type="ECO:0000256" key="9">
    <source>
        <dbReference type="ARBA" id="ARBA00023152"/>
    </source>
</evidence>
<feature type="domain" description="Hexokinase N-terminal" evidence="13">
    <location>
        <begin position="22"/>
        <end position="218"/>
    </location>
</feature>
<dbReference type="InParanoid" id="A0A4W3K279"/>
<dbReference type="InterPro" id="IPR001312">
    <property type="entry name" value="Hexokinase"/>
</dbReference>
<dbReference type="Pfam" id="PF00349">
    <property type="entry name" value="Hexokinase_1"/>
    <property type="match status" value="2"/>
</dbReference>
<proteinExistence type="inferred from homology"/>
<reference evidence="16" key="2">
    <citation type="journal article" date="2007" name="PLoS Biol.">
        <title>Survey sequencing and comparative analysis of the elephant shark (Callorhinchus milii) genome.</title>
        <authorList>
            <person name="Venkatesh B."/>
            <person name="Kirkness E.F."/>
            <person name="Loh Y.H."/>
            <person name="Halpern A.L."/>
            <person name="Lee A.P."/>
            <person name="Johnson J."/>
            <person name="Dandona N."/>
            <person name="Viswanathan L.D."/>
            <person name="Tay A."/>
            <person name="Venter J.C."/>
            <person name="Strausberg R.L."/>
            <person name="Brenner S."/>
        </authorList>
    </citation>
    <scope>NUCLEOTIDE SEQUENCE [LARGE SCALE GENOMIC DNA]</scope>
</reference>
<dbReference type="InterPro" id="IPR043129">
    <property type="entry name" value="ATPase_NBD"/>
</dbReference>
<reference evidence="15" key="5">
    <citation type="submission" date="2025-09" db="UniProtKB">
        <authorList>
            <consortium name="Ensembl"/>
        </authorList>
    </citation>
    <scope>IDENTIFICATION</scope>
</reference>
<gene>
    <name evidence="15" type="primary">LOC103185836</name>
</gene>
<feature type="domain" description="Hexokinase C-terminal" evidence="14">
    <location>
        <begin position="675"/>
        <end position="906"/>
    </location>
</feature>
<name>A0A4W3K279_CALMI</name>
<comment type="pathway">
    <text evidence="1">Carbohydrate degradation; glycolysis; D-glyceraldehyde 3-phosphate and glycerone phosphate from D-glucose: step 1/4.</text>
</comment>
<comment type="catalytic activity">
    <reaction evidence="12">
        <text>D-glucose + ATP = D-glucose 6-phosphate + ADP + H(+)</text>
        <dbReference type="Rhea" id="RHEA:17825"/>
        <dbReference type="ChEBI" id="CHEBI:4167"/>
        <dbReference type="ChEBI" id="CHEBI:15378"/>
        <dbReference type="ChEBI" id="CHEBI:30616"/>
        <dbReference type="ChEBI" id="CHEBI:61548"/>
        <dbReference type="ChEBI" id="CHEBI:456216"/>
        <dbReference type="EC" id="2.7.1.1"/>
    </reaction>
    <physiologicalReaction direction="left-to-right" evidence="12">
        <dbReference type="Rhea" id="RHEA:17826"/>
    </physiologicalReaction>
</comment>
<dbReference type="GO" id="GO:0005524">
    <property type="term" value="F:ATP binding"/>
    <property type="evidence" value="ECO:0007669"/>
    <property type="project" value="UniProtKB-KW"/>
</dbReference>
<evidence type="ECO:0000256" key="6">
    <source>
        <dbReference type="ARBA" id="ARBA00022741"/>
    </source>
</evidence>
<dbReference type="PRINTS" id="PR00475">
    <property type="entry name" value="HEXOKINASE"/>
</dbReference>
<dbReference type="Gene3D" id="3.30.420.40">
    <property type="match status" value="2"/>
</dbReference>
<evidence type="ECO:0000259" key="14">
    <source>
        <dbReference type="Pfam" id="PF03727"/>
    </source>
</evidence>
<dbReference type="UniPathway" id="UPA00109">
    <property type="reaction ID" value="UER00180"/>
</dbReference>
<dbReference type="InterPro" id="IPR022672">
    <property type="entry name" value="Hexokinase_N"/>
</dbReference>
<evidence type="ECO:0000256" key="10">
    <source>
        <dbReference type="ARBA" id="ARBA00044613"/>
    </source>
</evidence>
<evidence type="ECO:0000256" key="3">
    <source>
        <dbReference type="ARBA" id="ARBA00009225"/>
    </source>
</evidence>
<dbReference type="FunFam" id="3.30.420.40:FF:000494">
    <property type="entry name" value="Hexokinase 2"/>
    <property type="match status" value="1"/>
</dbReference>
<dbReference type="CDD" id="cd24126">
    <property type="entry name" value="ASKHA_NBD_HKDC1_meta_rpt1"/>
    <property type="match status" value="1"/>
</dbReference>
<organism evidence="15 16">
    <name type="scientific">Callorhinchus milii</name>
    <name type="common">Ghost shark</name>
    <dbReference type="NCBI Taxonomy" id="7868"/>
    <lineage>
        <taxon>Eukaryota</taxon>
        <taxon>Metazoa</taxon>
        <taxon>Chordata</taxon>
        <taxon>Craniata</taxon>
        <taxon>Vertebrata</taxon>
        <taxon>Chondrichthyes</taxon>
        <taxon>Holocephali</taxon>
        <taxon>Chimaeriformes</taxon>
        <taxon>Callorhinchidae</taxon>
        <taxon>Callorhinchus</taxon>
    </lineage>
</organism>
<evidence type="ECO:0000256" key="2">
    <source>
        <dbReference type="ARBA" id="ARBA00005028"/>
    </source>
</evidence>
<dbReference type="PANTHER" id="PTHR19443:SF16">
    <property type="entry name" value="HEXOKINASE TYPE 1-RELATED"/>
    <property type="match status" value="1"/>
</dbReference>
<dbReference type="GO" id="GO:0005536">
    <property type="term" value="F:D-glucose binding"/>
    <property type="evidence" value="ECO:0007669"/>
    <property type="project" value="InterPro"/>
</dbReference>
<evidence type="ECO:0000256" key="8">
    <source>
        <dbReference type="ARBA" id="ARBA00022840"/>
    </source>
</evidence>
<keyword evidence="16" id="KW-1185">Reference proteome</keyword>
<sequence>MFAFHLLAFYLSKVKENQLKKLDRILYEFHLSDEQLLDIMDRFSKEMVKGLDKQTSSTAVLKMLPTFVQSIPDGSESGDLLALELGDSTICVMRVKVAEDGVRSLKIQSKVYPIMETLEQGTGNELFDYVAECLGDFMGSQGIKDKRLPMGISFPFPCRHTRLDEGILISWTKRFKATGVQGVNVVNMLRKSIEKQKDYMVDVLALVNDTVGVMMGCGFEDSFCEIGLIIGTGTNACYMEEMSHIDMIESDEGQMCINTEWGAFGDNGTLEDIRTEFDREIDSGSLNPGKQLFEKMISGMYMGELVRLILVKLVQKGILFKGQTTPELLTNGTIETKHIISIDKPRVGLYNAREMLSDLGMENASGEECLALQHICGVVSLRSASLCAATLGAILNRLKENRKQPQLRTTVGVDGNVYKKNVQYAKRLHMIVRRLVPSCEVRFLLSEDGSGKGAAIVTAVAYRLANQRKQIDQLLAAFKLTNDQLLEVMRKLRVEMDRGLKKDTHASATVRMLPTYVKRIPSGMESGKFLALDLGRTSLRVLLVTIRSGNKRSVRVYNKTYMIPMPVMQGTGEELFDYIVECIATFLEYMGVKGIKLPLGFTFPFPCVHVELNKAILINWTKDIKATGCEGEDISVLLKEAIKRNGEFDLDIVAIVNDSVGTMMTCAYDYPKCQVGIIIGTGINACYMEDLKNIEIVDENKGKMCINTELGAFGDNGCIDDIRTKFDDKVDKKSINPGKQKFEKMISGMYLGEIVREVLINMTKQGLLFRDRSSQSLYTKGIFETNFLSKIETDQLLQVRGILRQIGLDSTCDDSVIVKKVCEVLVHRAAQLCGTGVAAVVEKIRENSHQNQLEVTVGVEGSLYSSHPNFRQILESTVKEIAPNCRVTFRLTEDGSGKGVALIAAMPCALRENCMYLNQ</sequence>
<dbReference type="GO" id="GO:0008865">
    <property type="term" value="F:fructokinase activity"/>
    <property type="evidence" value="ECO:0007669"/>
    <property type="project" value="TreeGrafter"/>
</dbReference>
<dbReference type="FunFam" id="3.30.420.40:FF:000805">
    <property type="entry name" value="Hexokinase-2"/>
    <property type="match status" value="1"/>
</dbReference>
<reference evidence="16" key="3">
    <citation type="journal article" date="2014" name="Nature">
        <title>Elephant shark genome provides unique insights into gnathostome evolution.</title>
        <authorList>
            <consortium name="International Elephant Shark Genome Sequencing Consortium"/>
            <person name="Venkatesh B."/>
            <person name="Lee A.P."/>
            <person name="Ravi V."/>
            <person name="Maurya A.K."/>
            <person name="Lian M.M."/>
            <person name="Swann J.B."/>
            <person name="Ohta Y."/>
            <person name="Flajnik M.F."/>
            <person name="Sutoh Y."/>
            <person name="Kasahara M."/>
            <person name="Hoon S."/>
            <person name="Gangu V."/>
            <person name="Roy S.W."/>
            <person name="Irimia M."/>
            <person name="Korzh V."/>
            <person name="Kondrychyn I."/>
            <person name="Lim Z.W."/>
            <person name="Tay B.H."/>
            <person name="Tohari S."/>
            <person name="Kong K.W."/>
            <person name="Ho S."/>
            <person name="Lorente-Galdos B."/>
            <person name="Quilez J."/>
            <person name="Marques-Bonet T."/>
            <person name="Raney B.J."/>
            <person name="Ingham P.W."/>
            <person name="Tay A."/>
            <person name="Hillier L.W."/>
            <person name="Minx P."/>
            <person name="Boehm T."/>
            <person name="Wilson R.K."/>
            <person name="Brenner S."/>
            <person name="Warren W.C."/>
        </authorList>
    </citation>
    <scope>NUCLEOTIDE SEQUENCE [LARGE SCALE GENOMIC DNA]</scope>
</reference>
<dbReference type="GeneTree" id="ENSGT00950000182787"/>
<protein>
    <recommendedName>
        <fullName evidence="4">hexokinase</fullName>
        <ecNumber evidence="4">2.7.1.1</ecNumber>
    </recommendedName>
</protein>
<dbReference type="AlphaFoldDB" id="A0A4W3K279"/>